<protein>
    <submittedName>
        <fullName evidence="1">Putative secreted peptide</fullName>
    </submittedName>
</protein>
<dbReference type="AlphaFoldDB" id="A0A2M3ZQD9"/>
<proteinExistence type="predicted"/>
<reference evidence="1" key="1">
    <citation type="submission" date="2018-01" db="EMBL/GenBank/DDBJ databases">
        <title>An insight into the sialome of Amazonian anophelines.</title>
        <authorList>
            <person name="Ribeiro J.M."/>
            <person name="Scarpassa V."/>
            <person name="Calvo E."/>
        </authorList>
    </citation>
    <scope>NUCLEOTIDE SEQUENCE</scope>
    <source>
        <tissue evidence="1">Salivary glands</tissue>
    </source>
</reference>
<name>A0A2M3ZQD9_9DIPT</name>
<dbReference type="EMBL" id="GGFM01009954">
    <property type="protein sequence ID" value="MBW30705.1"/>
    <property type="molecule type" value="Transcribed_RNA"/>
</dbReference>
<accession>A0A2M3ZQD9</accession>
<organism evidence="1">
    <name type="scientific">Anopheles braziliensis</name>
    <dbReference type="NCBI Taxonomy" id="58242"/>
    <lineage>
        <taxon>Eukaryota</taxon>
        <taxon>Metazoa</taxon>
        <taxon>Ecdysozoa</taxon>
        <taxon>Arthropoda</taxon>
        <taxon>Hexapoda</taxon>
        <taxon>Insecta</taxon>
        <taxon>Pterygota</taxon>
        <taxon>Neoptera</taxon>
        <taxon>Endopterygota</taxon>
        <taxon>Diptera</taxon>
        <taxon>Nematocera</taxon>
        <taxon>Culicoidea</taxon>
        <taxon>Culicidae</taxon>
        <taxon>Anophelinae</taxon>
        <taxon>Anopheles</taxon>
    </lineage>
</organism>
<sequence length="86" mass="9431">MGVVSVSVLLVSVAFLSLSALYSLFLQIATTTTTTTTASYLLAWRSRSRPSAPEMQSMFYRGCSAVPVCSRVCCCTWESCLNFRSQ</sequence>
<evidence type="ECO:0000313" key="1">
    <source>
        <dbReference type="EMBL" id="MBW30705.1"/>
    </source>
</evidence>